<evidence type="ECO:0000256" key="3">
    <source>
        <dbReference type="SAM" id="Phobius"/>
    </source>
</evidence>
<gene>
    <name evidence="4" type="ORF">ASCRUDRAFT_73468</name>
</gene>
<dbReference type="Gene3D" id="1.25.40.10">
    <property type="entry name" value="Tetratricopeptide repeat domain"/>
    <property type="match status" value="2"/>
</dbReference>
<dbReference type="OrthoDB" id="27934at2759"/>
<evidence type="ECO:0000313" key="5">
    <source>
        <dbReference type="Proteomes" id="UP000095038"/>
    </source>
</evidence>
<feature type="transmembrane region" description="Helical" evidence="3">
    <location>
        <begin position="765"/>
        <end position="785"/>
    </location>
</feature>
<dbReference type="AlphaFoldDB" id="A0A1D2VPY3"/>
<dbReference type="InterPro" id="IPR006597">
    <property type="entry name" value="Sel1-like"/>
</dbReference>
<dbReference type="Pfam" id="PF08238">
    <property type="entry name" value="Sel1"/>
    <property type="match status" value="7"/>
</dbReference>
<dbReference type="EMBL" id="KV454475">
    <property type="protein sequence ID" value="ODV63659.1"/>
    <property type="molecule type" value="Genomic_DNA"/>
</dbReference>
<feature type="region of interest" description="Disordered" evidence="2">
    <location>
        <begin position="796"/>
        <end position="817"/>
    </location>
</feature>
<dbReference type="PANTHER" id="PTHR11102:SF160">
    <property type="entry name" value="ERAD-ASSOCIATED E3 UBIQUITIN-PROTEIN LIGASE COMPONENT HRD3"/>
    <property type="match status" value="1"/>
</dbReference>
<feature type="compositionally biased region" description="Polar residues" evidence="2">
    <location>
        <begin position="725"/>
        <end position="745"/>
    </location>
</feature>
<comment type="similarity">
    <text evidence="1">Belongs to the sel-1 family.</text>
</comment>
<dbReference type="Proteomes" id="UP000095038">
    <property type="component" value="Unassembled WGS sequence"/>
</dbReference>
<name>A0A1D2VPY3_9ASCO</name>
<keyword evidence="5" id="KW-1185">Reference proteome</keyword>
<reference evidence="5" key="1">
    <citation type="submission" date="2016-05" db="EMBL/GenBank/DDBJ databases">
        <title>Comparative genomics of biotechnologically important yeasts.</title>
        <authorList>
            <consortium name="DOE Joint Genome Institute"/>
            <person name="Riley R."/>
            <person name="Haridas S."/>
            <person name="Wolfe K.H."/>
            <person name="Lopes M.R."/>
            <person name="Hittinger C.T."/>
            <person name="Goker M."/>
            <person name="Salamov A."/>
            <person name="Wisecaver J."/>
            <person name="Long T.M."/>
            <person name="Aerts A.L."/>
            <person name="Barry K."/>
            <person name="Choi C."/>
            <person name="Clum A."/>
            <person name="Coughlan A.Y."/>
            <person name="Deshpande S."/>
            <person name="Douglass A.P."/>
            <person name="Hanson S.J."/>
            <person name="Klenk H.-P."/>
            <person name="Labutti K."/>
            <person name="Lapidus A."/>
            <person name="Lindquist E."/>
            <person name="Lipzen A."/>
            <person name="Meier-Kolthoff J.P."/>
            <person name="Ohm R.A."/>
            <person name="Otillar R.P."/>
            <person name="Pangilinan J."/>
            <person name="Peng Y."/>
            <person name="Rokas A."/>
            <person name="Rosa C.A."/>
            <person name="Scheuner C."/>
            <person name="Sibirny A.A."/>
            <person name="Slot J.C."/>
            <person name="Stielow J.B."/>
            <person name="Sun H."/>
            <person name="Kurtzman C.P."/>
            <person name="Blackwell M."/>
            <person name="Grigoriev I.V."/>
            <person name="Jeffries T.W."/>
        </authorList>
    </citation>
    <scope>NUCLEOTIDE SEQUENCE [LARGE SCALE GENOMIC DNA]</scope>
    <source>
        <strain evidence="5">DSM 1968</strain>
    </source>
</reference>
<dbReference type="STRING" id="1344418.A0A1D2VPY3"/>
<protein>
    <recommendedName>
        <fullName evidence="6">HCP-like protein</fullName>
    </recommendedName>
</protein>
<dbReference type="FunCoup" id="A0A1D2VPY3">
    <property type="interactions" value="298"/>
</dbReference>
<evidence type="ECO:0000256" key="2">
    <source>
        <dbReference type="SAM" id="MobiDB-lite"/>
    </source>
</evidence>
<dbReference type="SMART" id="SM00671">
    <property type="entry name" value="SEL1"/>
    <property type="match status" value="7"/>
</dbReference>
<feature type="compositionally biased region" description="Low complexity" evidence="2">
    <location>
        <begin position="799"/>
        <end position="810"/>
    </location>
</feature>
<feature type="region of interest" description="Disordered" evidence="2">
    <location>
        <begin position="715"/>
        <end position="745"/>
    </location>
</feature>
<proteinExistence type="inferred from homology"/>
<evidence type="ECO:0000256" key="1">
    <source>
        <dbReference type="ARBA" id="ARBA00038101"/>
    </source>
</evidence>
<dbReference type="RefSeq" id="XP_020049966.1">
    <property type="nucleotide sequence ID" value="XM_020192301.1"/>
</dbReference>
<dbReference type="InterPro" id="IPR011990">
    <property type="entry name" value="TPR-like_helical_dom_sf"/>
</dbReference>
<dbReference type="GeneID" id="30965937"/>
<keyword evidence="3" id="KW-0472">Membrane</keyword>
<evidence type="ECO:0008006" key="6">
    <source>
        <dbReference type="Google" id="ProtNLM"/>
    </source>
</evidence>
<keyword evidence="3" id="KW-0812">Transmembrane</keyword>
<accession>A0A1D2VPY3</accession>
<dbReference type="InParanoid" id="A0A1D2VPY3"/>
<sequence length="832" mass="96035">MEYLNSIPQQSLSNLKKRNLIRYEQVEDIKLLIPDDYYITKKQENIQKGLNLSTQHKSALQLLNYGAVLNNLDCIFTLAEINFYGNYSYPINATQSLFYYKKLSQLDSNATAYYMLGYIYSTGLFGEIPINQAKANLYFNVAGVELNDLKSLMILGYRYFTGISVERNCNLALYYYSLASKIAYRKYVLPFIPYGGLNLDSYSIRIGDFNNFDISSKSSADLSSDLSSNGISELPNSINRRISNYYNKNLLNEFKFDPNKHRHIHYYYSAKSAYEGDYLNPKNFTDAFRFAHRCAVEGIKKNPELFNINKSKKIDPNSEILEAYFLGKCISLVGHMYLRGESVPQDFTKALKWLNKSKEVPDIFETFNDLGLIYEFALGLDKPDLHTAIEYYKLASEKHQGASYNLGRVYLKLYNKKLDTQNHDQTIIISKQDDEIDEPTIFELTRKASYSGKVEAIYQLGQLYESGFNNKESVEDNVMIYKTFLEKLEPFVTSLEWSFNQLLVGHYDLALLGYSMAAEQGLETAQASAAYLLFRFPSKLKKFPKIDSNRVLAAINYLTKSSRQFNIDSTVLLGDMYYYDLLNLNYTTEQTDSSEIDNSAKENYKKAAACYQVASNKQSSQANWNLGYMYENGIGLSRDYHLAKRYYDSALVGHPKVNIPVQLSLLRLSIKSYLKSLFGRNPGEEFAYLNEKDYETKRTWRDWVNLIYRTRGVESPRHTNDANDGAQTANPTLNNDNGNPTSDSFNVFLNNDNTDEDELEDYENLIVFGFVVIVFAIAYLLHYISQRRIRREAERRQNHNNNNENNNDNRPIPPPFVRPQPNFQFHFMVLPL</sequence>
<keyword evidence="3" id="KW-1133">Transmembrane helix</keyword>
<dbReference type="InterPro" id="IPR050767">
    <property type="entry name" value="Sel1_AlgK"/>
</dbReference>
<evidence type="ECO:0000313" key="4">
    <source>
        <dbReference type="EMBL" id="ODV63659.1"/>
    </source>
</evidence>
<dbReference type="SUPFAM" id="SSF81901">
    <property type="entry name" value="HCP-like"/>
    <property type="match status" value="2"/>
</dbReference>
<organism evidence="4 5">
    <name type="scientific">Ascoidea rubescens DSM 1968</name>
    <dbReference type="NCBI Taxonomy" id="1344418"/>
    <lineage>
        <taxon>Eukaryota</taxon>
        <taxon>Fungi</taxon>
        <taxon>Dikarya</taxon>
        <taxon>Ascomycota</taxon>
        <taxon>Saccharomycotina</taxon>
        <taxon>Saccharomycetes</taxon>
        <taxon>Ascoideaceae</taxon>
        <taxon>Ascoidea</taxon>
    </lineage>
</organism>
<dbReference type="PANTHER" id="PTHR11102">
    <property type="entry name" value="SEL-1-LIKE PROTEIN"/>
    <property type="match status" value="1"/>
</dbReference>